<sequence length="174" mass="19566">MKKLIFFGLAMLMLISSCENKKAYRPSQFPNERNKHNFSFAIPYSMKKNSIVVRVRLNNGPQFEGVWDSGCSLPLKISKLEAEALVKNGTLSISDYKSNYPVTIANGQTSEYAVYMLKSISFVDQEGVEHMLSNIQAVIDDNVGTDILIGLPVMQALGDSYEISQYDQSIYFKE</sequence>
<keyword evidence="2" id="KW-1185">Reference proteome</keyword>
<organism evidence="1 2">
    <name type="scientific">Bacteroides acidifaciens</name>
    <dbReference type="NCBI Taxonomy" id="85831"/>
    <lineage>
        <taxon>Bacteria</taxon>
        <taxon>Pseudomonadati</taxon>
        <taxon>Bacteroidota</taxon>
        <taxon>Bacteroidia</taxon>
        <taxon>Bacteroidales</taxon>
        <taxon>Bacteroidaceae</taxon>
        <taxon>Bacteroides</taxon>
    </lineage>
</organism>
<dbReference type="AlphaFoldDB" id="A0A4S2AND1"/>
<comment type="caution">
    <text evidence="1">The sequence shown here is derived from an EMBL/GenBank/DDBJ whole genome shotgun (WGS) entry which is preliminary data.</text>
</comment>
<dbReference type="GeneID" id="93047698"/>
<evidence type="ECO:0000313" key="2">
    <source>
        <dbReference type="Proteomes" id="UP000305751"/>
    </source>
</evidence>
<dbReference type="Proteomes" id="UP000305751">
    <property type="component" value="Unassembled WGS sequence"/>
</dbReference>
<reference evidence="1 2" key="1">
    <citation type="submission" date="2019-04" db="EMBL/GenBank/DDBJ databases">
        <title>Microbes associate with the intestines of laboratory mice.</title>
        <authorList>
            <person name="Navarre W."/>
            <person name="Wong E."/>
            <person name="Huang K."/>
            <person name="Tropini C."/>
            <person name="Ng K."/>
            <person name="Yu B."/>
        </authorList>
    </citation>
    <scope>NUCLEOTIDE SEQUENCE [LARGE SCALE GENOMIC DNA]</scope>
    <source>
        <strain evidence="1 2">NM70_E10</strain>
    </source>
</reference>
<proteinExistence type="predicted"/>
<dbReference type="InterPro" id="IPR021109">
    <property type="entry name" value="Peptidase_aspartic_dom_sf"/>
</dbReference>
<name>A0A4S2AND1_9BACE</name>
<accession>A0A4S2AND1</accession>
<dbReference type="EMBL" id="SRZA01000029">
    <property type="protein sequence ID" value="TGY02521.1"/>
    <property type="molecule type" value="Genomic_DNA"/>
</dbReference>
<gene>
    <name evidence="1" type="ORF">E5356_10480</name>
</gene>
<dbReference type="PROSITE" id="PS51257">
    <property type="entry name" value="PROKAR_LIPOPROTEIN"/>
    <property type="match status" value="1"/>
</dbReference>
<dbReference type="Gene3D" id="2.40.70.10">
    <property type="entry name" value="Acid Proteases"/>
    <property type="match status" value="1"/>
</dbReference>
<dbReference type="RefSeq" id="WP_024987086.1">
    <property type="nucleotide sequence ID" value="NZ_CAJTBC010000022.1"/>
</dbReference>
<protein>
    <submittedName>
        <fullName evidence="1">Uncharacterized protein</fullName>
    </submittedName>
</protein>
<evidence type="ECO:0000313" key="1">
    <source>
        <dbReference type="EMBL" id="TGY02521.1"/>
    </source>
</evidence>